<evidence type="ECO:0000313" key="1">
    <source>
        <dbReference type="EMBL" id="SDE84536.1"/>
    </source>
</evidence>
<gene>
    <name evidence="1" type="ORF">SAMN05421636_10823</name>
</gene>
<keyword evidence="2" id="KW-1185">Reference proteome</keyword>
<dbReference type="Proteomes" id="UP000199109">
    <property type="component" value="Unassembled WGS sequence"/>
</dbReference>
<reference evidence="1 2" key="1">
    <citation type="submission" date="2016-10" db="EMBL/GenBank/DDBJ databases">
        <authorList>
            <person name="de Groot N.N."/>
        </authorList>
    </citation>
    <scope>NUCLEOTIDE SEQUENCE [LARGE SCALE GENOMIC DNA]</scope>
    <source>
        <strain evidence="1 2">DSM 23421</strain>
    </source>
</reference>
<organism evidence="1 2">
    <name type="scientific">Pricia antarctica</name>
    <dbReference type="NCBI Taxonomy" id="641691"/>
    <lineage>
        <taxon>Bacteria</taxon>
        <taxon>Pseudomonadati</taxon>
        <taxon>Bacteroidota</taxon>
        <taxon>Flavobacteriia</taxon>
        <taxon>Flavobacteriales</taxon>
        <taxon>Flavobacteriaceae</taxon>
        <taxon>Pricia</taxon>
    </lineage>
</organism>
<name>A0A1G7G8S8_9FLAO</name>
<evidence type="ECO:0000313" key="2">
    <source>
        <dbReference type="Proteomes" id="UP000199109"/>
    </source>
</evidence>
<sequence length="56" mass="6227">MIGRLLMDLLTLILLMFQPARSELGLALPQIFQSLQIPEGLELRAGKPCRLAFSDS</sequence>
<protein>
    <submittedName>
        <fullName evidence="1">Uncharacterized protein</fullName>
    </submittedName>
</protein>
<accession>A0A1G7G8S8</accession>
<dbReference type="AlphaFoldDB" id="A0A1G7G8S8"/>
<dbReference type="EMBL" id="FNAO01000008">
    <property type="protein sequence ID" value="SDE84536.1"/>
    <property type="molecule type" value="Genomic_DNA"/>
</dbReference>
<proteinExistence type="predicted"/>